<dbReference type="GO" id="GO:0006883">
    <property type="term" value="P:intracellular sodium ion homeostasis"/>
    <property type="evidence" value="ECO:0007669"/>
    <property type="project" value="TreeGrafter"/>
</dbReference>
<feature type="domain" description="Cation-transporting P-type ATPase N-terminal" evidence="10">
    <location>
        <begin position="4"/>
        <end position="77"/>
    </location>
</feature>
<dbReference type="SFLD" id="SFLDG00002">
    <property type="entry name" value="C1.7:_P-type_atpase_like"/>
    <property type="match status" value="1"/>
</dbReference>
<dbReference type="PROSITE" id="PS01229">
    <property type="entry name" value="COF_2"/>
    <property type="match status" value="1"/>
</dbReference>
<feature type="transmembrane region" description="Helical" evidence="9">
    <location>
        <begin position="241"/>
        <end position="262"/>
    </location>
</feature>
<protein>
    <recommendedName>
        <fullName evidence="10">Cation-transporting P-type ATPase N-terminal domain-containing protein</fullName>
    </recommendedName>
</protein>
<dbReference type="InterPro" id="IPR023299">
    <property type="entry name" value="ATPase_P-typ_cyto_dom_N"/>
</dbReference>
<dbReference type="InterPro" id="IPR004014">
    <property type="entry name" value="ATPase_P-typ_cation-transptr_N"/>
</dbReference>
<dbReference type="PROSITE" id="PS00154">
    <property type="entry name" value="ATPASE_E1_E2"/>
    <property type="match status" value="1"/>
</dbReference>
<feature type="transmembrane region" description="Helical" evidence="9">
    <location>
        <begin position="78"/>
        <end position="97"/>
    </location>
</feature>
<accession>A0A1F7TKS9</accession>
<keyword evidence="5" id="KW-0067">ATP-binding</keyword>
<evidence type="ECO:0000256" key="8">
    <source>
        <dbReference type="ARBA" id="ARBA00023136"/>
    </source>
</evidence>
<feature type="transmembrane region" description="Helical" evidence="9">
    <location>
        <begin position="783"/>
        <end position="803"/>
    </location>
</feature>
<dbReference type="AlphaFoldDB" id="A0A1F7TKS9"/>
<evidence type="ECO:0000256" key="9">
    <source>
        <dbReference type="SAM" id="Phobius"/>
    </source>
</evidence>
<comment type="similarity">
    <text evidence="2">Belongs to the cation transport ATPase (P-type) (TC 3.A.3) family. Type IIA subfamily.</text>
</comment>
<feature type="transmembrane region" description="Helical" evidence="9">
    <location>
        <begin position="749"/>
        <end position="771"/>
    </location>
</feature>
<dbReference type="SUPFAM" id="SSF56784">
    <property type="entry name" value="HAD-like"/>
    <property type="match status" value="1"/>
</dbReference>
<evidence type="ECO:0000256" key="3">
    <source>
        <dbReference type="ARBA" id="ARBA00022692"/>
    </source>
</evidence>
<dbReference type="InterPro" id="IPR059000">
    <property type="entry name" value="ATPase_P-type_domA"/>
</dbReference>
<dbReference type="GO" id="GO:1902600">
    <property type="term" value="P:proton transmembrane transport"/>
    <property type="evidence" value="ECO:0007669"/>
    <property type="project" value="TreeGrafter"/>
</dbReference>
<dbReference type="STRING" id="1802385.A2856_02710"/>
<dbReference type="SUPFAM" id="SSF81653">
    <property type="entry name" value="Calcium ATPase, transduction domain A"/>
    <property type="match status" value="1"/>
</dbReference>
<dbReference type="GO" id="GO:1990573">
    <property type="term" value="P:potassium ion import across plasma membrane"/>
    <property type="evidence" value="ECO:0007669"/>
    <property type="project" value="TreeGrafter"/>
</dbReference>
<gene>
    <name evidence="11" type="ORF">A2856_02710</name>
</gene>
<evidence type="ECO:0000256" key="2">
    <source>
        <dbReference type="ARBA" id="ARBA00005675"/>
    </source>
</evidence>
<dbReference type="Pfam" id="PF08282">
    <property type="entry name" value="Hydrolase_3"/>
    <property type="match status" value="1"/>
</dbReference>
<evidence type="ECO:0000313" key="12">
    <source>
        <dbReference type="Proteomes" id="UP000177885"/>
    </source>
</evidence>
<dbReference type="PRINTS" id="PR00120">
    <property type="entry name" value="HATPASE"/>
</dbReference>
<evidence type="ECO:0000313" key="11">
    <source>
        <dbReference type="EMBL" id="OGL66572.1"/>
    </source>
</evidence>
<dbReference type="Gene3D" id="2.70.150.10">
    <property type="entry name" value="Calcium-transporting ATPase, cytoplasmic transduction domain A"/>
    <property type="match status" value="1"/>
</dbReference>
<dbReference type="Gene3D" id="3.40.1110.10">
    <property type="entry name" value="Calcium-transporting ATPase, cytoplasmic domain N"/>
    <property type="match status" value="1"/>
</dbReference>
<feature type="transmembrane region" description="Helical" evidence="9">
    <location>
        <begin position="847"/>
        <end position="869"/>
    </location>
</feature>
<proteinExistence type="inferred from homology"/>
<feature type="transmembrane region" description="Helical" evidence="9">
    <location>
        <begin position="677"/>
        <end position="701"/>
    </location>
</feature>
<dbReference type="InterPro" id="IPR023298">
    <property type="entry name" value="ATPase_P-typ_TM_dom_sf"/>
</dbReference>
<dbReference type="SUPFAM" id="SSF81665">
    <property type="entry name" value="Calcium ATPase, transmembrane domain M"/>
    <property type="match status" value="1"/>
</dbReference>
<evidence type="ECO:0000256" key="1">
    <source>
        <dbReference type="ARBA" id="ARBA00004141"/>
    </source>
</evidence>
<dbReference type="InterPro" id="IPR036412">
    <property type="entry name" value="HAD-like_sf"/>
</dbReference>
<dbReference type="PANTHER" id="PTHR43294">
    <property type="entry name" value="SODIUM/POTASSIUM-TRANSPORTING ATPASE SUBUNIT ALPHA"/>
    <property type="match status" value="1"/>
</dbReference>
<comment type="caution">
    <text evidence="11">The sequence shown here is derived from an EMBL/GenBank/DDBJ whole genome shotgun (WGS) entry which is preliminary data.</text>
</comment>
<dbReference type="GO" id="GO:0005524">
    <property type="term" value="F:ATP binding"/>
    <property type="evidence" value="ECO:0007669"/>
    <property type="project" value="UniProtKB-KW"/>
</dbReference>
<keyword evidence="7 9" id="KW-1133">Transmembrane helix</keyword>
<reference evidence="11 12" key="1">
    <citation type="journal article" date="2016" name="Nat. Commun.">
        <title>Thousands of microbial genomes shed light on interconnected biogeochemical processes in an aquifer system.</title>
        <authorList>
            <person name="Anantharaman K."/>
            <person name="Brown C.T."/>
            <person name="Hug L.A."/>
            <person name="Sharon I."/>
            <person name="Castelle C.J."/>
            <person name="Probst A.J."/>
            <person name="Thomas B.C."/>
            <person name="Singh A."/>
            <person name="Wilkins M.J."/>
            <person name="Karaoz U."/>
            <person name="Brodie E.L."/>
            <person name="Williams K.H."/>
            <person name="Hubbard S.S."/>
            <person name="Banfield J.F."/>
        </authorList>
    </citation>
    <scope>NUCLEOTIDE SEQUENCE [LARGE SCALE GENOMIC DNA]</scope>
</reference>
<dbReference type="EMBL" id="MGDT01000007">
    <property type="protein sequence ID" value="OGL66572.1"/>
    <property type="molecule type" value="Genomic_DNA"/>
</dbReference>
<keyword evidence="4" id="KW-0547">Nucleotide-binding</keyword>
<evidence type="ECO:0000256" key="6">
    <source>
        <dbReference type="ARBA" id="ARBA00022967"/>
    </source>
</evidence>
<dbReference type="SMART" id="SM00831">
    <property type="entry name" value="Cation_ATPase_N"/>
    <property type="match status" value="1"/>
</dbReference>
<dbReference type="Pfam" id="PF00690">
    <property type="entry name" value="Cation_ATPase_N"/>
    <property type="match status" value="1"/>
</dbReference>
<dbReference type="InterPro" id="IPR044492">
    <property type="entry name" value="P_typ_ATPase_HD_dom"/>
</dbReference>
<sequence>METPWHARPAQTVLARLRTHRDGLAHAEAMRRLRAEGANALPRRASDGWGVLLVRQFASPLMLLLGVASVASVATGDVLDAAVIAAAAGLNAAVAFLQEYKASRALEALRSLVVPTATVRRDGRLRVVTAASLVPGDLLVLHAGDRVGADARLIETVACEADEATLTGESTPVAKRPDPVARGAGIAERASMAFAGTTVVAGSAIAVVVATGVRTELGKIVHLVEGTPEGSTPLQIELRRLSIWIGILASVMAAGLFALGVLSGRPEGEMLKTAIALAVAAVPEGLTLSVTVVLVVGMRRILARGSLVRRLLAAETLGSVSVICTDKTGTLTRGEMAVAEVVPADGEPSSISGERVPFARGIVTLLEAGMLCNDAVVEQAAAGRRVSEGTPTERALMEAGLSAGIDPMALAARHQRRGEIPFDPVRKEMATLHEWGTGRRVILKGAPERVMGQCDTFEGEDGRAHPLTGIKRRQAEAALERMLRDGLRVLAFAASDAPASAASIEEDALSGMRLLGYMGMRDPLREQAREHVLEAARAGVRTVLVTGDHPDTARAIAREARVPVAHALVTGADLDRLDDAELARRVHGISVYARVEPRHKIRIVRAWQSRGDVVAMVGDGVNDAPALKAADIGVALGSGSAVAKETADIVLLDNDLGTITKAVEQGRILFENIRKMCVYLLSDSFTEVMLIGGALLAGLPLPLTPLQILWVNLVADSLPNAALTLEPGEPGVMREPPRRRGTPVLDAPMLKLIFVIGIVTDLALFAVYLTLSGIGLDLAHMRTILFAAVGVDSLLYVFAVKSFRVPIWRTRLSDNPSLLAGVLIGFLLMAAAVFWRPLSGAFGNVPLSAGEAGLVFALGLVKLSGIELAKATFLSRR</sequence>
<dbReference type="SUPFAM" id="SSF81660">
    <property type="entry name" value="Metal cation-transporting ATPase, ATP-binding domain N"/>
    <property type="match status" value="1"/>
</dbReference>
<dbReference type="Pfam" id="PF00122">
    <property type="entry name" value="E1-E2_ATPase"/>
    <property type="match status" value="1"/>
</dbReference>
<dbReference type="GO" id="GO:0005886">
    <property type="term" value="C:plasma membrane"/>
    <property type="evidence" value="ECO:0007669"/>
    <property type="project" value="TreeGrafter"/>
</dbReference>
<dbReference type="GO" id="GO:0030007">
    <property type="term" value="P:intracellular potassium ion homeostasis"/>
    <property type="evidence" value="ECO:0007669"/>
    <property type="project" value="TreeGrafter"/>
</dbReference>
<evidence type="ECO:0000256" key="5">
    <source>
        <dbReference type="ARBA" id="ARBA00022840"/>
    </source>
</evidence>
<dbReference type="Gene3D" id="1.20.1110.10">
    <property type="entry name" value="Calcium-transporting ATPase, transmembrane domain"/>
    <property type="match status" value="1"/>
</dbReference>
<dbReference type="NCBIfam" id="TIGR01494">
    <property type="entry name" value="ATPase_P-type"/>
    <property type="match status" value="2"/>
</dbReference>
<dbReference type="PANTHER" id="PTHR43294:SF20">
    <property type="entry name" value="P-TYPE ATPASE"/>
    <property type="match status" value="1"/>
</dbReference>
<keyword evidence="6" id="KW-1278">Translocase</keyword>
<dbReference type="Gene3D" id="3.40.50.1000">
    <property type="entry name" value="HAD superfamily/HAD-like"/>
    <property type="match status" value="1"/>
</dbReference>
<dbReference type="InterPro" id="IPR008250">
    <property type="entry name" value="ATPase_P-typ_transduc_dom_A_sf"/>
</dbReference>
<dbReference type="InterPro" id="IPR050510">
    <property type="entry name" value="Cation_transp_ATPase_P-type"/>
</dbReference>
<dbReference type="Proteomes" id="UP000177885">
    <property type="component" value="Unassembled WGS sequence"/>
</dbReference>
<dbReference type="Pfam" id="PF13246">
    <property type="entry name" value="Cation_ATPase"/>
    <property type="match status" value="1"/>
</dbReference>
<dbReference type="GO" id="GO:0036376">
    <property type="term" value="P:sodium ion export across plasma membrane"/>
    <property type="evidence" value="ECO:0007669"/>
    <property type="project" value="TreeGrafter"/>
</dbReference>
<dbReference type="GO" id="GO:0005391">
    <property type="term" value="F:P-type sodium:potassium-exchanging transporter activity"/>
    <property type="evidence" value="ECO:0007669"/>
    <property type="project" value="TreeGrafter"/>
</dbReference>
<feature type="transmembrane region" description="Helical" evidence="9">
    <location>
        <begin position="274"/>
        <end position="296"/>
    </location>
</feature>
<dbReference type="InterPro" id="IPR006068">
    <property type="entry name" value="ATPase_P-typ_cation-transptr_C"/>
</dbReference>
<dbReference type="InterPro" id="IPR023214">
    <property type="entry name" value="HAD_sf"/>
</dbReference>
<keyword evidence="8 9" id="KW-0472">Membrane</keyword>
<dbReference type="SFLD" id="SFLDS00003">
    <property type="entry name" value="Haloacid_Dehalogenase"/>
    <property type="match status" value="1"/>
</dbReference>
<dbReference type="PRINTS" id="PR00119">
    <property type="entry name" value="CATATPASE"/>
</dbReference>
<dbReference type="SFLD" id="SFLDF00027">
    <property type="entry name" value="p-type_atpase"/>
    <property type="match status" value="1"/>
</dbReference>
<comment type="subcellular location">
    <subcellularLocation>
        <location evidence="1">Membrane</location>
        <topology evidence="1">Multi-pass membrane protein</topology>
    </subcellularLocation>
</comment>
<evidence type="ECO:0000259" key="10">
    <source>
        <dbReference type="SMART" id="SM00831"/>
    </source>
</evidence>
<dbReference type="InterPro" id="IPR001757">
    <property type="entry name" value="P_typ_ATPase"/>
</dbReference>
<evidence type="ECO:0000256" key="7">
    <source>
        <dbReference type="ARBA" id="ARBA00022989"/>
    </source>
</evidence>
<dbReference type="InterPro" id="IPR018303">
    <property type="entry name" value="ATPase_P-typ_P_site"/>
</dbReference>
<feature type="transmembrane region" description="Helical" evidence="9">
    <location>
        <begin position="815"/>
        <end position="835"/>
    </location>
</feature>
<feature type="transmembrane region" description="Helical" evidence="9">
    <location>
        <begin position="52"/>
        <end position="72"/>
    </location>
</feature>
<dbReference type="Pfam" id="PF00689">
    <property type="entry name" value="Cation_ATPase_C"/>
    <property type="match status" value="1"/>
</dbReference>
<evidence type="ECO:0000256" key="4">
    <source>
        <dbReference type="ARBA" id="ARBA00022741"/>
    </source>
</evidence>
<keyword evidence="3 9" id="KW-0812">Transmembrane</keyword>
<dbReference type="GO" id="GO:0016887">
    <property type="term" value="F:ATP hydrolysis activity"/>
    <property type="evidence" value="ECO:0007669"/>
    <property type="project" value="InterPro"/>
</dbReference>
<name>A0A1F7TKS9_9BACT</name>
<organism evidence="11 12">
    <name type="scientific">Candidatus Uhrbacteria bacterium RIFCSPHIGHO2_01_FULL_63_20</name>
    <dbReference type="NCBI Taxonomy" id="1802385"/>
    <lineage>
        <taxon>Bacteria</taxon>
        <taxon>Candidatus Uhriibacteriota</taxon>
    </lineage>
</organism>